<evidence type="ECO:0000256" key="3">
    <source>
        <dbReference type="ARBA" id="ARBA00020749"/>
    </source>
</evidence>
<sequence>MENSVDIGMSPLRPQNYLFDCELKTNKDNHFKVDNDENDHQLSLGLVNLAASTKDELNTIEARAVNYEDSPIKITLATLKMSVQAAVFLEHFEITPLVVLLLKSSMRM</sequence>
<evidence type="ECO:0000256" key="4">
    <source>
        <dbReference type="ARBA" id="ARBA00023186"/>
    </source>
</evidence>
<name>A0A8W4FAM4_PIG</name>
<reference evidence="7" key="3">
    <citation type="submission" date="2025-09" db="UniProtKB">
        <authorList>
            <consortium name="Ensembl"/>
        </authorList>
    </citation>
    <scope>IDENTIFICATION</scope>
</reference>
<reference evidence="7" key="1">
    <citation type="journal article" date="2020" name="Gigascience">
        <title>An improved pig reference genome sequence to enable pig genetics and genomics research.</title>
        <authorList>
            <person name="Warr A."/>
            <person name="Affara N."/>
            <person name="Aken B."/>
            <person name="Beiki H."/>
            <person name="Bickhart D.M."/>
            <person name="Billis K."/>
            <person name="Chow W."/>
            <person name="Eory L."/>
            <person name="Finlayson H.A."/>
            <person name="Flicek P."/>
            <person name="Giron C.G."/>
            <person name="Griffin D.K."/>
            <person name="Hall R."/>
            <person name="Hannum G."/>
            <person name="Hourlier T."/>
            <person name="Howe K."/>
            <person name="Hume D.A."/>
            <person name="Izuogu O."/>
            <person name="Kim K."/>
            <person name="Koren S."/>
            <person name="Liu H."/>
            <person name="Manchanda N."/>
            <person name="Martin F.J."/>
            <person name="Nonneman D.J."/>
            <person name="O'Connor R.E."/>
            <person name="Phillippy A.M."/>
            <person name="Rohrer G.A."/>
            <person name="Rosen B.D."/>
            <person name="Rund L.A."/>
            <person name="Sargent C.A."/>
            <person name="Schook L.B."/>
            <person name="Schroeder S.G."/>
            <person name="Schwartz A.S."/>
            <person name="Skinner B.M."/>
            <person name="Talbot R."/>
            <person name="Tseng E."/>
            <person name="Tuggle C.K."/>
            <person name="Watson M."/>
            <person name="Smith T.P.L."/>
            <person name="Archibald A.L."/>
        </authorList>
    </citation>
    <scope>NUCLEOTIDE SEQUENCE [LARGE SCALE GENOMIC DNA]</scope>
    <source>
        <strain evidence="7">Duroc</strain>
    </source>
</reference>
<dbReference type="PANTHER" id="PTHR22747:SF28">
    <property type="entry name" value="NUCLEOPHOSMIN"/>
    <property type="match status" value="1"/>
</dbReference>
<evidence type="ECO:0000313" key="7">
    <source>
        <dbReference type="Ensembl" id="ENSSSCP00000075342.1"/>
    </source>
</evidence>
<accession>A0A8W4FAM4</accession>
<evidence type="ECO:0000259" key="6">
    <source>
        <dbReference type="Pfam" id="PF03066"/>
    </source>
</evidence>
<comment type="subcellular location">
    <subcellularLocation>
        <location evidence="1">Nucleus</location>
        <location evidence="1">Nucleoplasm</location>
    </subcellularLocation>
</comment>
<protein>
    <recommendedName>
        <fullName evidence="3">Nucleophosmin</fullName>
    </recommendedName>
</protein>
<dbReference type="Ensembl" id="ENSSSCT00000100732.1">
    <property type="protein sequence ID" value="ENSSSCP00000075342.1"/>
    <property type="gene ID" value="ENSSSCG00000062211.1"/>
</dbReference>
<dbReference type="SUPFAM" id="SSF69203">
    <property type="entry name" value="Nucleoplasmin-like core domain"/>
    <property type="match status" value="1"/>
</dbReference>
<keyword evidence="4" id="KW-0143">Chaperone</keyword>
<reference evidence="7" key="2">
    <citation type="submission" date="2025-08" db="UniProtKB">
        <authorList>
            <consortium name="Ensembl"/>
        </authorList>
    </citation>
    <scope>IDENTIFICATION</scope>
</reference>
<dbReference type="Gene3D" id="2.60.120.340">
    <property type="entry name" value="Nucleoplasmin core domain"/>
    <property type="match status" value="1"/>
</dbReference>
<dbReference type="Proteomes" id="UP000008227">
    <property type="component" value="Chromosome 1"/>
</dbReference>
<evidence type="ECO:0000256" key="1">
    <source>
        <dbReference type="ARBA" id="ARBA00004642"/>
    </source>
</evidence>
<dbReference type="PANTHER" id="PTHR22747">
    <property type="entry name" value="NUCLEOPLASMIN"/>
    <property type="match status" value="1"/>
</dbReference>
<keyword evidence="5" id="KW-0539">Nucleus</keyword>
<dbReference type="GO" id="GO:0005654">
    <property type="term" value="C:nucleoplasm"/>
    <property type="evidence" value="ECO:0007669"/>
    <property type="project" value="UniProtKB-SubCell"/>
</dbReference>
<dbReference type="AlphaFoldDB" id="A0A8W4FAM4"/>
<dbReference type="InterPro" id="IPR024057">
    <property type="entry name" value="Nucleoplasmin_core_dom"/>
</dbReference>
<dbReference type="GeneTree" id="ENSGT00940000164405"/>
<feature type="domain" description="Nucleoplasmin core" evidence="6">
    <location>
        <begin position="18"/>
        <end position="104"/>
    </location>
</feature>
<dbReference type="InterPro" id="IPR036824">
    <property type="entry name" value="Nucleoplasmin_core_dom_sf"/>
</dbReference>
<proteinExistence type="inferred from homology"/>
<evidence type="ECO:0000313" key="8">
    <source>
        <dbReference type="Proteomes" id="UP000008227"/>
    </source>
</evidence>
<dbReference type="InterPro" id="IPR004301">
    <property type="entry name" value="Nucleoplasmin"/>
</dbReference>
<keyword evidence="8" id="KW-1185">Reference proteome</keyword>
<evidence type="ECO:0000256" key="5">
    <source>
        <dbReference type="ARBA" id="ARBA00023242"/>
    </source>
</evidence>
<dbReference type="Pfam" id="PF03066">
    <property type="entry name" value="Nucleoplasmin"/>
    <property type="match status" value="1"/>
</dbReference>
<evidence type="ECO:0000256" key="2">
    <source>
        <dbReference type="ARBA" id="ARBA00010744"/>
    </source>
</evidence>
<comment type="similarity">
    <text evidence="2">Belongs to the nucleoplasmin family.</text>
</comment>
<organism evidence="7 8">
    <name type="scientific">Sus scrofa</name>
    <name type="common">Pig</name>
    <dbReference type="NCBI Taxonomy" id="9823"/>
    <lineage>
        <taxon>Eukaryota</taxon>
        <taxon>Metazoa</taxon>
        <taxon>Chordata</taxon>
        <taxon>Craniata</taxon>
        <taxon>Vertebrata</taxon>
        <taxon>Euteleostomi</taxon>
        <taxon>Mammalia</taxon>
        <taxon>Eutheria</taxon>
        <taxon>Laurasiatheria</taxon>
        <taxon>Artiodactyla</taxon>
        <taxon>Suina</taxon>
        <taxon>Suidae</taxon>
        <taxon>Sus</taxon>
    </lineage>
</organism>